<organism evidence="6 7">
    <name type="scientific">Paraburkholderia domus</name>
    <dbReference type="NCBI Taxonomy" id="2793075"/>
    <lineage>
        <taxon>Bacteria</taxon>
        <taxon>Pseudomonadati</taxon>
        <taxon>Pseudomonadota</taxon>
        <taxon>Betaproteobacteria</taxon>
        <taxon>Burkholderiales</taxon>
        <taxon>Burkholderiaceae</taxon>
        <taxon>Paraburkholderia</taxon>
    </lineage>
</organism>
<keyword evidence="3" id="KW-0804">Transcription</keyword>
<accession>A0A9N8MSX6</accession>
<name>A0A9N8MSX6_9BURK</name>
<dbReference type="Gene3D" id="1.10.10.10">
    <property type="entry name" value="Winged helix-like DNA-binding domain superfamily/Winged helix DNA-binding domain"/>
    <property type="match status" value="1"/>
</dbReference>
<dbReference type="PANTHER" id="PTHR30136:SF33">
    <property type="entry name" value="TRANSCRIPTIONAL REGULATORY PROTEIN"/>
    <property type="match status" value="1"/>
</dbReference>
<dbReference type="InterPro" id="IPR050707">
    <property type="entry name" value="HTH_MetabolicPath_Reg"/>
</dbReference>
<feature type="domain" description="IclR-ED" evidence="5">
    <location>
        <begin position="99"/>
        <end position="282"/>
    </location>
</feature>
<evidence type="ECO:0000259" key="4">
    <source>
        <dbReference type="PROSITE" id="PS51077"/>
    </source>
</evidence>
<dbReference type="PANTHER" id="PTHR30136">
    <property type="entry name" value="HELIX-TURN-HELIX TRANSCRIPTIONAL REGULATOR, ICLR FAMILY"/>
    <property type="match status" value="1"/>
</dbReference>
<dbReference type="PROSITE" id="PS51077">
    <property type="entry name" value="HTH_ICLR"/>
    <property type="match status" value="1"/>
</dbReference>
<evidence type="ECO:0000256" key="1">
    <source>
        <dbReference type="ARBA" id="ARBA00023015"/>
    </source>
</evidence>
<dbReference type="GO" id="GO:0003700">
    <property type="term" value="F:DNA-binding transcription factor activity"/>
    <property type="evidence" value="ECO:0007669"/>
    <property type="project" value="TreeGrafter"/>
</dbReference>
<dbReference type="SMART" id="SM00346">
    <property type="entry name" value="HTH_ICLR"/>
    <property type="match status" value="1"/>
</dbReference>
<dbReference type="Pfam" id="PF09339">
    <property type="entry name" value="HTH_IclR"/>
    <property type="match status" value="1"/>
</dbReference>
<reference evidence="6" key="1">
    <citation type="submission" date="2021-02" db="EMBL/GenBank/DDBJ databases">
        <authorList>
            <person name="Vanwijnsberghe S."/>
        </authorList>
    </citation>
    <scope>NUCLEOTIDE SEQUENCE</scope>
    <source>
        <strain evidence="6">R-70211</strain>
    </source>
</reference>
<dbReference type="Pfam" id="PF01614">
    <property type="entry name" value="IclR_C"/>
    <property type="match status" value="1"/>
</dbReference>
<dbReference type="GO" id="GO:0045892">
    <property type="term" value="P:negative regulation of DNA-templated transcription"/>
    <property type="evidence" value="ECO:0007669"/>
    <property type="project" value="TreeGrafter"/>
</dbReference>
<dbReference type="EMBL" id="CAJNAS010000002">
    <property type="protein sequence ID" value="CAE6867867.1"/>
    <property type="molecule type" value="Genomic_DNA"/>
</dbReference>
<proteinExistence type="predicted"/>
<sequence>MAANNQRSEAAALASDYLDSKARYVPDEFDGDRQFATTLARGLDILHCFTPRESQLGNAELAARTGMTKATISRFTYTLTRLGYLRVNRMNNKFQLGSAVLSLGYPLLASLSVRQIARPSMKELADQIRGSVSLGMRDRLNVVYLESSRSTTPLGMPADIGLSYPIVRTAMGRALLAALPAERREALCNEIAVKAPNEWKTFRERVMSSIDYFYERGFCVSYGDLRREVHAVAVPMKPSADGEILVFNCGVPSYLLKENQLENDIGPRLVSMVRSIEGAMGIY</sequence>
<dbReference type="InterPro" id="IPR005471">
    <property type="entry name" value="Tscrpt_reg_IclR_N"/>
</dbReference>
<dbReference type="InterPro" id="IPR036390">
    <property type="entry name" value="WH_DNA-bd_sf"/>
</dbReference>
<dbReference type="AlphaFoldDB" id="A0A9N8MSX6"/>
<evidence type="ECO:0000313" key="6">
    <source>
        <dbReference type="EMBL" id="CAE6867867.1"/>
    </source>
</evidence>
<evidence type="ECO:0000256" key="2">
    <source>
        <dbReference type="ARBA" id="ARBA00023125"/>
    </source>
</evidence>
<protein>
    <submittedName>
        <fullName evidence="6">HTH-type transcriptional regulator TsaQ1/TsaQ2</fullName>
    </submittedName>
</protein>
<keyword evidence="1" id="KW-0805">Transcription regulation</keyword>
<evidence type="ECO:0000313" key="7">
    <source>
        <dbReference type="Proteomes" id="UP000675121"/>
    </source>
</evidence>
<dbReference type="InterPro" id="IPR014757">
    <property type="entry name" value="Tscrpt_reg_IclR_C"/>
</dbReference>
<dbReference type="Proteomes" id="UP000675121">
    <property type="component" value="Unassembled WGS sequence"/>
</dbReference>
<comment type="caution">
    <text evidence="6">The sequence shown here is derived from an EMBL/GenBank/DDBJ whole genome shotgun (WGS) entry which is preliminary data.</text>
</comment>
<dbReference type="SUPFAM" id="SSF55781">
    <property type="entry name" value="GAF domain-like"/>
    <property type="match status" value="1"/>
</dbReference>
<gene>
    <name evidence="6" type="primary">tsaQ1_1</name>
    <name evidence="6" type="ORF">R70211_00956</name>
</gene>
<dbReference type="SUPFAM" id="SSF46785">
    <property type="entry name" value="Winged helix' DNA-binding domain"/>
    <property type="match status" value="1"/>
</dbReference>
<evidence type="ECO:0000256" key="3">
    <source>
        <dbReference type="ARBA" id="ARBA00023163"/>
    </source>
</evidence>
<keyword evidence="7" id="KW-1185">Reference proteome</keyword>
<feature type="domain" description="HTH iclR-type" evidence="4">
    <location>
        <begin position="36"/>
        <end position="98"/>
    </location>
</feature>
<dbReference type="PROSITE" id="PS51078">
    <property type="entry name" value="ICLR_ED"/>
    <property type="match status" value="1"/>
</dbReference>
<dbReference type="Gene3D" id="3.30.450.40">
    <property type="match status" value="1"/>
</dbReference>
<dbReference type="InterPro" id="IPR036388">
    <property type="entry name" value="WH-like_DNA-bd_sf"/>
</dbReference>
<dbReference type="GO" id="GO:0003677">
    <property type="term" value="F:DNA binding"/>
    <property type="evidence" value="ECO:0007669"/>
    <property type="project" value="UniProtKB-KW"/>
</dbReference>
<dbReference type="RefSeq" id="WP_201107790.1">
    <property type="nucleotide sequence ID" value="NZ_CAJNAS010000002.1"/>
</dbReference>
<keyword evidence="2" id="KW-0238">DNA-binding</keyword>
<dbReference type="InterPro" id="IPR029016">
    <property type="entry name" value="GAF-like_dom_sf"/>
</dbReference>
<evidence type="ECO:0000259" key="5">
    <source>
        <dbReference type="PROSITE" id="PS51078"/>
    </source>
</evidence>